<dbReference type="RefSeq" id="WP_027290616.1">
    <property type="nucleotide sequence ID" value="NZ_CANTWR010000027.1"/>
</dbReference>
<proteinExistence type="predicted"/>
<name>A0A379MP17_9BACT</name>
<keyword evidence="3" id="KW-1185">Reference proteome</keyword>
<dbReference type="AlphaFoldDB" id="A0A379MP17"/>
<dbReference type="InterPro" id="IPR024510">
    <property type="entry name" value="DUF2589"/>
</dbReference>
<evidence type="ECO:0000313" key="3">
    <source>
        <dbReference type="Proteomes" id="UP000255233"/>
    </source>
</evidence>
<gene>
    <name evidence="2" type="ORF">NCTC11190_00598</name>
</gene>
<evidence type="ECO:0000313" key="2">
    <source>
        <dbReference type="EMBL" id="SUE33391.1"/>
    </source>
</evidence>
<dbReference type="STRING" id="880526.GCA_000427365_00848"/>
<dbReference type="Proteomes" id="UP000255233">
    <property type="component" value="Unassembled WGS sequence"/>
</dbReference>
<dbReference type="EMBL" id="UGVL01000001">
    <property type="protein sequence ID" value="SUE33391.1"/>
    <property type="molecule type" value="Genomic_DNA"/>
</dbReference>
<protein>
    <submittedName>
        <fullName evidence="2">Protein of uncharacterized function (DUF2589)</fullName>
    </submittedName>
</protein>
<accession>A0A379MP17</accession>
<dbReference type="Pfam" id="PF11655">
    <property type="entry name" value="DUF2589"/>
    <property type="match status" value="1"/>
</dbReference>
<dbReference type="OrthoDB" id="1082857at2"/>
<organism evidence="2 3">
    <name type="scientific">Rikenella microfusus</name>
    <dbReference type="NCBI Taxonomy" id="28139"/>
    <lineage>
        <taxon>Bacteria</taxon>
        <taxon>Pseudomonadati</taxon>
        <taxon>Bacteroidota</taxon>
        <taxon>Bacteroidia</taxon>
        <taxon>Bacteroidales</taxon>
        <taxon>Rikenellaceae</taxon>
        <taxon>Rikenella</taxon>
    </lineage>
</organism>
<sequence>MNENKPKTVTSGQVMDLQQLIAAPLLATVDADSMAARRYLDYLCSVAFESYDRRTGRTGPLRMLRFSYMSRDASGGRPRQVAVPLLTLVPLPLLHVQEADFDFDINIMDAVSTREEEQFSFREGRAQAPVTEEPGGGLRMRASLAPQQSGSRGAEAHRSLTANMKVHVRMGQAGMPGGLAKLLNLAVEDAAGEEPEDGV</sequence>
<evidence type="ECO:0000256" key="1">
    <source>
        <dbReference type="SAM" id="MobiDB-lite"/>
    </source>
</evidence>
<reference evidence="2 3" key="1">
    <citation type="submission" date="2018-06" db="EMBL/GenBank/DDBJ databases">
        <authorList>
            <consortium name="Pathogen Informatics"/>
            <person name="Doyle S."/>
        </authorList>
    </citation>
    <scope>NUCLEOTIDE SEQUENCE [LARGE SCALE GENOMIC DNA]</scope>
    <source>
        <strain evidence="2 3">NCTC11190</strain>
    </source>
</reference>
<feature type="region of interest" description="Disordered" evidence="1">
    <location>
        <begin position="119"/>
        <end position="139"/>
    </location>
</feature>